<keyword evidence="4" id="KW-0131">Cell cycle</keyword>
<dbReference type="GO" id="GO:0051301">
    <property type="term" value="P:cell division"/>
    <property type="evidence" value="ECO:0007669"/>
    <property type="project" value="UniProtKB-KW"/>
</dbReference>
<proteinExistence type="predicted"/>
<dbReference type="PIRSF" id="PIRSF003101">
    <property type="entry name" value="FtsA"/>
    <property type="match status" value="1"/>
</dbReference>
<evidence type="ECO:0000259" key="5">
    <source>
        <dbReference type="SMART" id="SM00842"/>
    </source>
</evidence>
<evidence type="ECO:0000256" key="3">
    <source>
        <dbReference type="ARBA" id="ARBA00023136"/>
    </source>
</evidence>
<sequence>MIKAGLNIGNSKISCVVCDYKNFQNIKVLSLISIPSTEIKKNIIVNYSNLFEEIKKLLLDSEKNSQTKLHSININIPANDSLSEFYNSEIIINDEKISDLHLKKIINQSNYFNKNEDYFEAVNNIIAYELDNKLIYSDPIGNYANKIKLFFYRLLLNKKFINSILNLVENLKLNVDYYIPSPLSSALSTLSEDEKKLGTICIDLGHTTTSVCIFENKNFIFGDAFLVGSNNVTNDIARGVSTTLTSAERLKTLYGSVISSPSDENEIIEIPIISGENNQFNQINRSTINAIIKPRIEETLEIVWQKIKQNNLHNKKIKNVVLTGGGAQLEGISEYAKAIFSSNVRIGKPLNNLNLEKKFSNASMADIIGTVLFEPANYEIKYFKKDKKNKKNPSFSGFFAWLDQYI</sequence>
<protein>
    <recommendedName>
        <fullName evidence="5">SHS2 domain-containing protein</fullName>
    </recommendedName>
</protein>
<dbReference type="Pfam" id="PF14450">
    <property type="entry name" value="FtsA"/>
    <property type="match status" value="1"/>
</dbReference>
<dbReference type="PANTHER" id="PTHR32432:SF4">
    <property type="entry name" value="CELL DIVISION PROTEIN FTSA"/>
    <property type="match status" value="1"/>
</dbReference>
<keyword evidence="1" id="KW-1003">Cell membrane</keyword>
<name>A0A382GHC2_9ZZZZ</name>
<dbReference type="InterPro" id="IPR050696">
    <property type="entry name" value="FtsA/MreB"/>
</dbReference>
<accession>A0A382GHC2</accession>
<feature type="domain" description="SHS2" evidence="5">
    <location>
        <begin position="3"/>
        <end position="189"/>
    </location>
</feature>
<reference evidence="6" key="1">
    <citation type="submission" date="2018-05" db="EMBL/GenBank/DDBJ databases">
        <authorList>
            <person name="Lanie J.A."/>
            <person name="Ng W.-L."/>
            <person name="Kazmierczak K.M."/>
            <person name="Andrzejewski T.M."/>
            <person name="Davidsen T.M."/>
            <person name="Wayne K.J."/>
            <person name="Tettelin H."/>
            <person name="Glass J.I."/>
            <person name="Rusch D."/>
            <person name="Podicherti R."/>
            <person name="Tsui H.-C.T."/>
            <person name="Winkler M.E."/>
        </authorList>
    </citation>
    <scope>NUCLEOTIDE SEQUENCE</scope>
</reference>
<dbReference type="Gene3D" id="3.30.420.40">
    <property type="match status" value="1"/>
</dbReference>
<dbReference type="SMART" id="SM00842">
    <property type="entry name" value="FtsA"/>
    <property type="match status" value="1"/>
</dbReference>
<evidence type="ECO:0000256" key="4">
    <source>
        <dbReference type="ARBA" id="ARBA00023306"/>
    </source>
</evidence>
<dbReference type="GO" id="GO:0009898">
    <property type="term" value="C:cytoplasmic side of plasma membrane"/>
    <property type="evidence" value="ECO:0007669"/>
    <property type="project" value="TreeGrafter"/>
</dbReference>
<gene>
    <name evidence="6" type="ORF">METZ01_LOCUS226891</name>
</gene>
<dbReference type="GO" id="GO:0032153">
    <property type="term" value="C:cell division site"/>
    <property type="evidence" value="ECO:0007669"/>
    <property type="project" value="TreeGrafter"/>
</dbReference>
<keyword evidence="2" id="KW-0132">Cell division</keyword>
<keyword evidence="3" id="KW-0472">Membrane</keyword>
<evidence type="ECO:0000256" key="2">
    <source>
        <dbReference type="ARBA" id="ARBA00022618"/>
    </source>
</evidence>
<dbReference type="InterPro" id="IPR043129">
    <property type="entry name" value="ATPase_NBD"/>
</dbReference>
<dbReference type="InterPro" id="IPR020823">
    <property type="entry name" value="Cell_div_FtsA"/>
</dbReference>
<organism evidence="6">
    <name type="scientific">marine metagenome</name>
    <dbReference type="NCBI Taxonomy" id="408172"/>
    <lineage>
        <taxon>unclassified sequences</taxon>
        <taxon>metagenomes</taxon>
        <taxon>ecological metagenomes</taxon>
    </lineage>
</organism>
<evidence type="ECO:0000256" key="1">
    <source>
        <dbReference type="ARBA" id="ARBA00022475"/>
    </source>
</evidence>
<dbReference type="EMBL" id="UINC01055311">
    <property type="protein sequence ID" value="SVB74037.1"/>
    <property type="molecule type" value="Genomic_DNA"/>
</dbReference>
<evidence type="ECO:0000313" key="6">
    <source>
        <dbReference type="EMBL" id="SVB74037.1"/>
    </source>
</evidence>
<dbReference type="InterPro" id="IPR003494">
    <property type="entry name" value="SHS2_FtsA"/>
</dbReference>
<dbReference type="AlphaFoldDB" id="A0A382GHC2"/>
<dbReference type="PANTHER" id="PTHR32432">
    <property type="entry name" value="CELL DIVISION PROTEIN FTSA-RELATED"/>
    <property type="match status" value="1"/>
</dbReference>
<dbReference type="SUPFAM" id="SSF53067">
    <property type="entry name" value="Actin-like ATPase domain"/>
    <property type="match status" value="2"/>
</dbReference>
<dbReference type="NCBIfam" id="TIGR01174">
    <property type="entry name" value="ftsA"/>
    <property type="match status" value="1"/>
</dbReference>